<organism evidence="1">
    <name type="scientific">hydrothermal vent metagenome</name>
    <dbReference type="NCBI Taxonomy" id="652676"/>
    <lineage>
        <taxon>unclassified sequences</taxon>
        <taxon>metagenomes</taxon>
        <taxon>ecological metagenomes</taxon>
    </lineage>
</organism>
<evidence type="ECO:0000313" key="1">
    <source>
        <dbReference type="EMBL" id="VAX13483.1"/>
    </source>
</evidence>
<dbReference type="GO" id="GO:0016151">
    <property type="term" value="F:nickel cation binding"/>
    <property type="evidence" value="ECO:0007669"/>
    <property type="project" value="InterPro"/>
</dbReference>
<dbReference type="EMBL" id="UOFZ01000119">
    <property type="protein sequence ID" value="VAX13483.1"/>
    <property type="molecule type" value="Genomic_DNA"/>
</dbReference>
<dbReference type="SUPFAM" id="SSF56762">
    <property type="entry name" value="HydB/Nqo4-like"/>
    <property type="match status" value="1"/>
</dbReference>
<dbReference type="GO" id="GO:0003677">
    <property type="term" value="F:DNA binding"/>
    <property type="evidence" value="ECO:0007669"/>
    <property type="project" value="UniProtKB-KW"/>
</dbReference>
<name>A0A3B1BMP9_9ZZZZ</name>
<gene>
    <name evidence="1" type="ORF">MNBD_GAMMA24-730</name>
</gene>
<dbReference type="InterPro" id="IPR001501">
    <property type="entry name" value="Ni-dep_hyd_lsu"/>
</dbReference>
<protein>
    <submittedName>
        <fullName evidence="1">Hydrogenase maturation factor HoxV/HupK</fullName>
    </submittedName>
</protein>
<dbReference type="InterPro" id="IPR050867">
    <property type="entry name" value="NiFe/NiFeSe_hydrgnase_LSU"/>
</dbReference>
<dbReference type="Pfam" id="PF00374">
    <property type="entry name" value="NiFeSe_Hases"/>
    <property type="match status" value="1"/>
</dbReference>
<dbReference type="PANTHER" id="PTHR42958">
    <property type="entry name" value="HYDROGENASE-2 LARGE CHAIN"/>
    <property type="match status" value="1"/>
</dbReference>
<dbReference type="AlphaFoldDB" id="A0A3B1BMP9"/>
<sequence>MNIEGRLSIGLQTKLGRVSINSSRPIQAPRIFHGKGVSETLIMLPMLFTICATAQRCAGVRACEQALGRRAAAQIERLRESLVAMESIREHLWRILLDWPGFLDQMPEKNSMSGILTLQREHRQALTAFGDPFQLSAINDVPDSSSTRDFVEETGLILQQMIFGMSPAHWLDIDKPEKLEKWALSTTTIAARLLKHVIQMKWQEAGRCEIETLAFMQAEQVQPLLQDDDFIRWPQWRGDCRETTCLGRLESPLLQQLRSRHGNGLLVRLVARLTELAQLSMALQPETGMLDENVPVPVQNPAIGQVAAARGQLLHQVQLNGERVVRYQILAPTEWNFHPQGVAARSLARLQGNATEIESQARLLINAIDPCVGYELRID</sequence>
<dbReference type="Gene3D" id="1.10.645.10">
    <property type="entry name" value="Cytochrome-c3 Hydrogenase, chain B"/>
    <property type="match status" value="1"/>
</dbReference>
<accession>A0A3B1BMP9</accession>
<dbReference type="InterPro" id="IPR029014">
    <property type="entry name" value="NiFe-Hase_large"/>
</dbReference>
<proteinExistence type="predicted"/>
<dbReference type="PANTHER" id="PTHR42958:SF4">
    <property type="entry name" value="HYDROGENASE EXPRESSION_FORMATION PROTEIN HUPK"/>
    <property type="match status" value="1"/>
</dbReference>
<keyword evidence="1" id="KW-0371">Homeobox</keyword>
<reference evidence="1" key="1">
    <citation type="submission" date="2018-06" db="EMBL/GenBank/DDBJ databases">
        <authorList>
            <person name="Zhirakovskaya E."/>
        </authorList>
    </citation>
    <scope>NUCLEOTIDE SEQUENCE</scope>
</reference>